<dbReference type="PANTHER" id="PTHR46401:SF2">
    <property type="entry name" value="GLYCOSYLTRANSFERASE WBBK-RELATED"/>
    <property type="match status" value="1"/>
</dbReference>
<dbReference type="RefSeq" id="WP_172990702.1">
    <property type="nucleotide sequence ID" value="NZ_CP054038.1"/>
</dbReference>
<reference evidence="3 4" key="1">
    <citation type="submission" date="2020-05" db="EMBL/GenBank/DDBJ databases">
        <title>Strain PA2F3 complete genome.</title>
        <authorList>
            <person name="Kim Y.-S."/>
            <person name="Kim S.-J."/>
            <person name="Jung H.-k."/>
            <person name="Kim S.-E."/>
            <person name="Kim K.-H."/>
        </authorList>
    </citation>
    <scope>NUCLEOTIDE SEQUENCE [LARGE SCALE GENOMIC DNA]</scope>
    <source>
        <strain evidence="3 4">PA2F3</strain>
    </source>
</reference>
<gene>
    <name evidence="3" type="ORF">HQM25_13465</name>
</gene>
<dbReference type="InterPro" id="IPR001296">
    <property type="entry name" value="Glyco_trans_1"/>
</dbReference>
<dbReference type="GO" id="GO:0009103">
    <property type="term" value="P:lipopolysaccharide biosynthetic process"/>
    <property type="evidence" value="ECO:0007669"/>
    <property type="project" value="TreeGrafter"/>
</dbReference>
<organism evidence="3 4">
    <name type="scientific">Microbacterium hominis</name>
    <dbReference type="NCBI Taxonomy" id="162426"/>
    <lineage>
        <taxon>Bacteria</taxon>
        <taxon>Bacillati</taxon>
        <taxon>Actinomycetota</taxon>
        <taxon>Actinomycetes</taxon>
        <taxon>Micrococcales</taxon>
        <taxon>Microbacteriaceae</taxon>
        <taxon>Microbacterium</taxon>
    </lineage>
</organism>
<accession>A0A7D4UK29</accession>
<dbReference type="Gene3D" id="3.40.50.2000">
    <property type="entry name" value="Glycogen Phosphorylase B"/>
    <property type="match status" value="2"/>
</dbReference>
<feature type="domain" description="Glycosyl transferase family 1" evidence="2">
    <location>
        <begin position="195"/>
        <end position="324"/>
    </location>
</feature>
<evidence type="ECO:0000259" key="2">
    <source>
        <dbReference type="Pfam" id="PF00534"/>
    </source>
</evidence>
<protein>
    <submittedName>
        <fullName evidence="3">Glycosyltransferase</fullName>
    </submittedName>
</protein>
<evidence type="ECO:0000256" key="1">
    <source>
        <dbReference type="ARBA" id="ARBA00022679"/>
    </source>
</evidence>
<dbReference type="SUPFAM" id="SSF53756">
    <property type="entry name" value="UDP-Glycosyltransferase/glycogen phosphorylase"/>
    <property type="match status" value="1"/>
</dbReference>
<evidence type="ECO:0000313" key="4">
    <source>
        <dbReference type="Proteomes" id="UP000502498"/>
    </source>
</evidence>
<proteinExistence type="predicted"/>
<keyword evidence="1 3" id="KW-0808">Transferase</keyword>
<sequence>MRIVVDMVAAQAGTGGPYTHAREFMSAWAAEFPDDEIILVGPEWVDEMRPDAGRWRFVRHRGASTLTRLLGHQVRVPWAALTSRADATLTTLPMIGYAKTVKRRYCFAHDWRHLQKPSEFSRAQRLYRRRWLSSVKAADVAFCISRKTLDETRALVPGAHLALAENGCDHATRWPQTRDLAPDRVRDVLLAFGHRNNKRPDLAIGALPTVTADLDLVVVGAAGEQRTRLEALAREEGVADRCRFPGFVSDDQVHALYARAAAVLLLSSDEGFGLPAGEALALGIPVVGTTDGGLADVFGNRVGLAEPDADAVARAIDAALAARPEPAADLPTWAAAVRTVRDEIGRHA</sequence>
<dbReference type="EMBL" id="CP054038">
    <property type="protein sequence ID" value="QKJ20267.1"/>
    <property type="molecule type" value="Genomic_DNA"/>
</dbReference>
<name>A0A7D4UK29_9MICO</name>
<dbReference type="GO" id="GO:0016757">
    <property type="term" value="F:glycosyltransferase activity"/>
    <property type="evidence" value="ECO:0007669"/>
    <property type="project" value="InterPro"/>
</dbReference>
<dbReference type="Pfam" id="PF00534">
    <property type="entry name" value="Glycos_transf_1"/>
    <property type="match status" value="1"/>
</dbReference>
<evidence type="ECO:0000313" key="3">
    <source>
        <dbReference type="EMBL" id="QKJ20267.1"/>
    </source>
</evidence>
<dbReference type="Proteomes" id="UP000502498">
    <property type="component" value="Chromosome"/>
</dbReference>
<dbReference type="AlphaFoldDB" id="A0A7D4UK29"/>
<dbReference type="PANTHER" id="PTHR46401">
    <property type="entry name" value="GLYCOSYLTRANSFERASE WBBK-RELATED"/>
    <property type="match status" value="1"/>
</dbReference>